<keyword evidence="38" id="KW-1185">Reference proteome</keyword>
<sequence length="1132" mass="123264">MADSDSPQEGAKGSGPSVRRKQTEKPSSVAPKGTEKPKSAQQNGSRRGKKSTKAARSEQRAALRAAKKKGKEREEQGDGDIDVYMADLVLDDSPPPRPTGTGLVYDDRFKEHYCPIGSEHGKSECPERLAACMEKLQAGGLVDRCTRVSARPASDEEILSLHSQEYLDTLKRSGTLSPDELKELAQSYDSVFLCNESFEIARLAVGGLLELTEKVVKGELRNGFAFIRPCGHHSQRDIANGYSLVNNIALTAKIARTKLNVERILIVDWDVHHGQGIQYLTQDDPSIMYFSMHRYENTSFWPHLEASNYDHIGEGAGKGYNVNVPWNKIGMGDAEYLTVFQQLLLPLAYEFNPQLVLVSAGFDAAEGDPKGEMCISPDGFAHMTHHLMGLAQGKVVLGLEGGYSLEALGKSAAMCTKTLLGDLPNPLSQIKHVSDNALETIHNVTKALKPYWKCFQCDVNIACKEEPIQSEDVSSTTPDVPPPPWDDAAGKAGVGEVTGRLLKELMLSSPPNRTGFVYDERMKLHRTFDHPERPERIARIYSKHQEHGLIDRCIKLETREATAEELETCHLADMIGDIKETSKHTARELIDIQDKFNSTRYSRDIYVHPDTYLSASVAAGCTLNLVDAVLSNQVLNAVGIVRPPGHHADSKLASGFCFFNNVAIASKYAQNKYGVKRVLIVDWDVHHGNGTQRLFESDPSVLYISLHRHENGMYFPMGPEGAVDQVGKGDGQGYNVNIGWNTGNKGLMGDAEYLAAFHHIIMPLAYQFNPELVFISAGFDAAKGDPLGNCLVSPEGYGHMTHMLSSIAGGRVITVLEGGYNLNSIAVSMAMCTRIMLGDPCPDLSPGIPSSCGMQAIYDAAKAHEKFWSSMKDQVGFLETMIFKEDESSTEDNDTIQTDSTSSSNAAPRDAVTSEPSVPERVDEVSSTKAEASSAAGDGDGEDGLKDILEGMSGMNLQQPREASVTTGGAGAGAKEDAVQTQDDVPEDEALGACGVSGETTTPGAEDQLFGSLQETFGPQVEMHAVIPQPWCPHLDSDVGPLPSTGLDVSLPCKDCGDTRENWVCLHCYQVYCGRYVNEHMLMHGLESSHLMVLSYADLSAWCYGCDAYIHNEILIPAKRAAHLSKFGTPGV</sequence>
<dbReference type="PANTHER" id="PTHR10625:SF5">
    <property type="entry name" value="HISTONE DEACETYLASE"/>
    <property type="match status" value="1"/>
</dbReference>
<dbReference type="GO" id="GO:0003779">
    <property type="term" value="F:actin binding"/>
    <property type="evidence" value="ECO:0007669"/>
    <property type="project" value="UniProtKB-KW"/>
</dbReference>
<dbReference type="GeneID" id="100893415"/>
<dbReference type="EC" id="3.5.1.98" evidence="10"/>
<evidence type="ECO:0000256" key="1">
    <source>
        <dbReference type="ARBA" id="ARBA00001947"/>
    </source>
</evidence>
<evidence type="ECO:0000256" key="23">
    <source>
        <dbReference type="ARBA" id="ARBA00022853"/>
    </source>
</evidence>
<comment type="cofactor">
    <cofactor evidence="1">
        <name>Zn(2+)</name>
        <dbReference type="ChEBI" id="CHEBI:29105"/>
    </cofactor>
</comment>
<keyword evidence="11" id="KW-0488">Methylation</keyword>
<accession>A0A7M7LVZ6</accession>
<evidence type="ECO:0000256" key="16">
    <source>
        <dbReference type="ARBA" id="ARBA00022723"/>
    </source>
</evidence>
<keyword evidence="24" id="KW-0805">Transcription regulation</keyword>
<evidence type="ECO:0000256" key="6">
    <source>
        <dbReference type="ARBA" id="ARBA00004484"/>
    </source>
</evidence>
<evidence type="ECO:0000256" key="14">
    <source>
        <dbReference type="ARBA" id="ARBA00022553"/>
    </source>
</evidence>
<dbReference type="PROSITE" id="PS50271">
    <property type="entry name" value="ZF_UBP"/>
    <property type="match status" value="1"/>
</dbReference>
<dbReference type="GO" id="GO:0008270">
    <property type="term" value="F:zinc ion binding"/>
    <property type="evidence" value="ECO:0007669"/>
    <property type="project" value="UniProtKB-KW"/>
</dbReference>
<keyword evidence="25" id="KW-0804">Transcription</keyword>
<keyword evidence="22" id="KW-0832">Ubl conjugation</keyword>
<evidence type="ECO:0000256" key="24">
    <source>
        <dbReference type="ARBA" id="ARBA00023015"/>
    </source>
</evidence>
<keyword evidence="13" id="KW-0678">Repressor</keyword>
<evidence type="ECO:0000256" key="20">
    <source>
        <dbReference type="ARBA" id="ARBA00022801"/>
    </source>
</evidence>
<keyword evidence="28" id="KW-0539">Nucleus</keyword>
<comment type="similarity">
    <text evidence="9">Belongs to the histone deacetylase family. HD type 2 subfamily.</text>
</comment>
<dbReference type="KEGG" id="spu:100893415"/>
<dbReference type="OMA" id="HTRSHVN"/>
<dbReference type="Gene3D" id="3.40.800.20">
    <property type="entry name" value="Histone deacetylase domain"/>
    <property type="match status" value="2"/>
</dbReference>
<evidence type="ECO:0000256" key="34">
    <source>
        <dbReference type="PROSITE-ProRule" id="PRU00502"/>
    </source>
</evidence>
<evidence type="ECO:0000256" key="21">
    <source>
        <dbReference type="ARBA" id="ARBA00022833"/>
    </source>
</evidence>
<dbReference type="InParanoid" id="A0A7M7LVZ6"/>
<dbReference type="GO" id="GO:0005737">
    <property type="term" value="C:cytoplasm"/>
    <property type="evidence" value="ECO:0000318"/>
    <property type="project" value="GO_Central"/>
</dbReference>
<keyword evidence="23" id="KW-0156">Chromatin regulator</keyword>
<evidence type="ECO:0000256" key="22">
    <source>
        <dbReference type="ARBA" id="ARBA00022843"/>
    </source>
</evidence>
<dbReference type="InterPro" id="IPR023696">
    <property type="entry name" value="Ureohydrolase_dom_sf"/>
</dbReference>
<keyword evidence="17" id="KW-0677">Repeat</keyword>
<dbReference type="InterPro" id="IPR013083">
    <property type="entry name" value="Znf_RING/FYVE/PHD"/>
</dbReference>
<evidence type="ECO:0000256" key="15">
    <source>
        <dbReference type="ARBA" id="ARBA00022679"/>
    </source>
</evidence>
<dbReference type="GO" id="GO:0032886">
    <property type="term" value="P:regulation of microtubule-based process"/>
    <property type="evidence" value="ECO:0007669"/>
    <property type="project" value="UniProtKB-ARBA"/>
</dbReference>
<dbReference type="InterPro" id="IPR000286">
    <property type="entry name" value="HDACs"/>
</dbReference>
<evidence type="ECO:0000259" key="36">
    <source>
        <dbReference type="PROSITE" id="PS50271"/>
    </source>
</evidence>
<dbReference type="GO" id="GO:0043204">
    <property type="term" value="C:perikaryon"/>
    <property type="evidence" value="ECO:0007669"/>
    <property type="project" value="UniProtKB-SubCell"/>
</dbReference>
<dbReference type="EnsemblMetazoa" id="XM_011671900">
    <property type="protein sequence ID" value="XP_011670202"/>
    <property type="gene ID" value="LOC100893415"/>
</dbReference>
<dbReference type="GO" id="GO:0141221">
    <property type="term" value="F:histone deacetylase activity, hydrolytic mechanism"/>
    <property type="evidence" value="ECO:0007669"/>
    <property type="project" value="UniProtKB-EC"/>
</dbReference>
<comment type="pathway">
    <text evidence="8">Protein modification; protein ubiquitination.</text>
</comment>
<evidence type="ECO:0000256" key="29">
    <source>
        <dbReference type="ARBA" id="ARBA00023273"/>
    </source>
</evidence>
<dbReference type="GO" id="GO:0006950">
    <property type="term" value="P:response to stress"/>
    <property type="evidence" value="ECO:0007669"/>
    <property type="project" value="UniProtKB-ARBA"/>
</dbReference>
<dbReference type="PRINTS" id="PR01270">
    <property type="entry name" value="HDASUPER"/>
</dbReference>
<dbReference type="GO" id="GO:0030424">
    <property type="term" value="C:axon"/>
    <property type="evidence" value="ECO:0007669"/>
    <property type="project" value="UniProtKB-SubCell"/>
</dbReference>
<dbReference type="SMART" id="SM00290">
    <property type="entry name" value="ZnF_UBP"/>
    <property type="match status" value="1"/>
</dbReference>
<organism evidence="37 38">
    <name type="scientific">Strongylocentrotus purpuratus</name>
    <name type="common">Purple sea urchin</name>
    <dbReference type="NCBI Taxonomy" id="7668"/>
    <lineage>
        <taxon>Eukaryota</taxon>
        <taxon>Metazoa</taxon>
        <taxon>Echinodermata</taxon>
        <taxon>Eleutherozoa</taxon>
        <taxon>Echinozoa</taxon>
        <taxon>Echinoidea</taxon>
        <taxon>Euechinoidea</taxon>
        <taxon>Echinacea</taxon>
        <taxon>Camarodonta</taxon>
        <taxon>Echinidea</taxon>
        <taxon>Strongylocentrotidae</taxon>
        <taxon>Strongylocentrotus</taxon>
    </lineage>
</organism>
<evidence type="ECO:0000256" key="12">
    <source>
        <dbReference type="ARBA" id="ARBA00022490"/>
    </source>
</evidence>
<dbReference type="Gene3D" id="3.30.40.10">
    <property type="entry name" value="Zinc/RING finger domain, C3HC4 (zinc finger)"/>
    <property type="match status" value="1"/>
</dbReference>
<dbReference type="FunCoup" id="A0A7M7LVZ6">
    <property type="interactions" value="1204"/>
</dbReference>
<evidence type="ECO:0000256" key="10">
    <source>
        <dbReference type="ARBA" id="ARBA00012111"/>
    </source>
</evidence>
<feature type="compositionally biased region" description="Polar residues" evidence="35">
    <location>
        <begin position="895"/>
        <end position="906"/>
    </location>
</feature>
<dbReference type="Proteomes" id="UP000007110">
    <property type="component" value="Unassembled WGS sequence"/>
</dbReference>
<evidence type="ECO:0000256" key="31">
    <source>
        <dbReference type="ARBA" id="ARBA00050910"/>
    </source>
</evidence>
<dbReference type="GO" id="GO:0005813">
    <property type="term" value="C:centrosome"/>
    <property type="evidence" value="ECO:0007669"/>
    <property type="project" value="UniProtKB-SubCell"/>
</dbReference>
<evidence type="ECO:0000256" key="33">
    <source>
        <dbReference type="ARBA" id="ARBA00082852"/>
    </source>
</evidence>
<dbReference type="InterPro" id="IPR001607">
    <property type="entry name" value="Znf_UBP"/>
</dbReference>
<evidence type="ECO:0000313" key="38">
    <source>
        <dbReference type="Proteomes" id="UP000007110"/>
    </source>
</evidence>
<dbReference type="SUPFAM" id="SSF57850">
    <property type="entry name" value="RING/U-box"/>
    <property type="match status" value="1"/>
</dbReference>
<keyword evidence="19" id="KW-0833">Ubl conjugation pathway</keyword>
<evidence type="ECO:0000256" key="27">
    <source>
        <dbReference type="ARBA" id="ARBA00023212"/>
    </source>
</evidence>
<evidence type="ECO:0000256" key="9">
    <source>
        <dbReference type="ARBA" id="ARBA00007738"/>
    </source>
</evidence>
<dbReference type="FunFam" id="3.30.40.10:FF:000342">
    <property type="entry name" value="Histone deacetylase 6"/>
    <property type="match status" value="1"/>
</dbReference>
<keyword evidence="29" id="KW-0966">Cell projection</keyword>
<evidence type="ECO:0000256" key="13">
    <source>
        <dbReference type="ARBA" id="ARBA00022491"/>
    </source>
</evidence>
<evidence type="ECO:0000313" key="37">
    <source>
        <dbReference type="EnsemblMetazoa" id="XP_011670202"/>
    </source>
</evidence>
<dbReference type="InterPro" id="IPR023801">
    <property type="entry name" value="His_deacetylse_dom"/>
</dbReference>
<evidence type="ECO:0000256" key="25">
    <source>
        <dbReference type="ARBA" id="ARBA00023163"/>
    </source>
</evidence>
<comment type="catalytic activity">
    <reaction evidence="31">
        <text>N(6)-acetyl-L-lysyl-[alpha-tubulin] + H2O = L-lysyl-[alpha-tubulin] + acetate</text>
        <dbReference type="Rhea" id="RHEA:21548"/>
        <dbReference type="Rhea" id="RHEA-COMP:11278"/>
        <dbReference type="Rhea" id="RHEA-COMP:11279"/>
        <dbReference type="ChEBI" id="CHEBI:15377"/>
        <dbReference type="ChEBI" id="CHEBI:29969"/>
        <dbReference type="ChEBI" id="CHEBI:30089"/>
        <dbReference type="ChEBI" id="CHEBI:61930"/>
    </reaction>
    <physiologicalReaction direction="left-to-right" evidence="31">
        <dbReference type="Rhea" id="RHEA:21549"/>
    </physiologicalReaction>
</comment>
<dbReference type="CTD" id="10013"/>
<feature type="region of interest" description="Disordered" evidence="35">
    <location>
        <begin position="886"/>
        <end position="948"/>
    </location>
</feature>
<proteinExistence type="inferred from homology"/>
<keyword evidence="26" id="KW-0009">Actin-binding</keyword>
<evidence type="ECO:0000256" key="32">
    <source>
        <dbReference type="ARBA" id="ARBA00068733"/>
    </source>
</evidence>
<evidence type="ECO:0000256" key="5">
    <source>
        <dbReference type="ARBA" id="ARBA00004300"/>
    </source>
</evidence>
<feature type="region of interest" description="Disordered" evidence="35">
    <location>
        <begin position="1"/>
        <end position="80"/>
    </location>
</feature>
<dbReference type="GO" id="GO:0030425">
    <property type="term" value="C:dendrite"/>
    <property type="evidence" value="ECO:0007669"/>
    <property type="project" value="UniProtKB-SubCell"/>
</dbReference>
<keyword evidence="21" id="KW-0862">Zinc</keyword>
<comment type="subcellular location">
    <subcellularLocation>
        <location evidence="7">Cell projection</location>
        <location evidence="7">Axon</location>
    </subcellularLocation>
    <subcellularLocation>
        <location evidence="4">Cell projection</location>
        <location evidence="4">Dendrite</location>
    </subcellularLocation>
    <subcellularLocation>
        <location evidence="2">Cytoplasm</location>
        <location evidence="2">Cytoskeleton</location>
        <location evidence="2">Cilium basal body</location>
    </subcellularLocation>
    <subcellularLocation>
        <location evidence="5">Cytoplasm</location>
        <location evidence="5">Cytoskeleton</location>
        <location evidence="5">Microtubule organizing center</location>
        <location evidence="5">Centrosome</location>
    </subcellularLocation>
    <subcellularLocation>
        <location evidence="3">Nucleus</location>
    </subcellularLocation>
    <subcellularLocation>
        <location evidence="6">Perikaryon</location>
    </subcellularLocation>
</comment>
<dbReference type="GO" id="GO:0016740">
    <property type="term" value="F:transferase activity"/>
    <property type="evidence" value="ECO:0007669"/>
    <property type="project" value="UniProtKB-KW"/>
</dbReference>
<dbReference type="Pfam" id="PF02148">
    <property type="entry name" value="zf-UBP"/>
    <property type="match status" value="1"/>
</dbReference>
<dbReference type="GO" id="GO:0051129">
    <property type="term" value="P:negative regulation of cellular component organization"/>
    <property type="evidence" value="ECO:0007669"/>
    <property type="project" value="UniProtKB-ARBA"/>
</dbReference>
<evidence type="ECO:0000256" key="17">
    <source>
        <dbReference type="ARBA" id="ARBA00022737"/>
    </source>
</evidence>
<dbReference type="GO" id="GO:0004407">
    <property type="term" value="F:histone deacetylase activity"/>
    <property type="evidence" value="ECO:0000318"/>
    <property type="project" value="GO_Central"/>
</dbReference>
<evidence type="ECO:0000256" key="35">
    <source>
        <dbReference type="SAM" id="MobiDB-lite"/>
    </source>
</evidence>
<feature type="domain" description="UBP-type" evidence="36">
    <location>
        <begin position="1030"/>
        <end position="1129"/>
    </location>
</feature>
<dbReference type="GO" id="GO:0000118">
    <property type="term" value="C:histone deacetylase complex"/>
    <property type="evidence" value="ECO:0000318"/>
    <property type="project" value="GO_Central"/>
</dbReference>
<reference evidence="37" key="2">
    <citation type="submission" date="2021-01" db="UniProtKB">
        <authorList>
            <consortium name="EnsemblMetazoa"/>
        </authorList>
    </citation>
    <scope>IDENTIFICATION</scope>
</reference>
<dbReference type="InterPro" id="IPR037138">
    <property type="entry name" value="His_deacetylse_dom_sf"/>
</dbReference>
<evidence type="ECO:0000256" key="3">
    <source>
        <dbReference type="ARBA" id="ARBA00004123"/>
    </source>
</evidence>
<keyword evidence="12" id="KW-0963">Cytoplasm</keyword>
<dbReference type="GO" id="GO:0051646">
    <property type="term" value="P:mitochondrion localization"/>
    <property type="evidence" value="ECO:0007669"/>
    <property type="project" value="UniProtKB-ARBA"/>
</dbReference>
<keyword evidence="18 34" id="KW-0863">Zinc-finger</keyword>
<name>A0A7M7LVZ6_STRPU</name>
<keyword evidence="15" id="KW-0808">Transferase</keyword>
<keyword evidence="14" id="KW-0597">Phosphoprotein</keyword>
<protein>
    <recommendedName>
        <fullName evidence="32">Protein deacetylase HDAC6</fullName>
        <ecNumber evidence="10">3.5.1.98</ecNumber>
    </recommendedName>
    <alternativeName>
        <fullName evidence="33">Tubulin-lysine deacetylase HDAC6</fullName>
    </alternativeName>
</protein>
<evidence type="ECO:0000256" key="30">
    <source>
        <dbReference type="ARBA" id="ARBA00049136"/>
    </source>
</evidence>
<dbReference type="OrthoDB" id="424012at2759"/>
<dbReference type="SUPFAM" id="SSF52768">
    <property type="entry name" value="Arginase/deacetylase"/>
    <property type="match status" value="2"/>
</dbReference>
<dbReference type="GO" id="GO:0040029">
    <property type="term" value="P:epigenetic regulation of gene expression"/>
    <property type="evidence" value="ECO:0000318"/>
    <property type="project" value="GO_Central"/>
</dbReference>
<dbReference type="FunFam" id="3.40.800.20:FF:000005">
    <property type="entry name" value="histone deacetylase 6"/>
    <property type="match status" value="2"/>
</dbReference>
<evidence type="ECO:0000256" key="7">
    <source>
        <dbReference type="ARBA" id="ARBA00004489"/>
    </source>
</evidence>
<evidence type="ECO:0000256" key="26">
    <source>
        <dbReference type="ARBA" id="ARBA00023203"/>
    </source>
</evidence>
<keyword evidence="27" id="KW-0206">Cytoskeleton</keyword>
<keyword evidence="20" id="KW-0378">Hydrolase</keyword>
<evidence type="ECO:0000256" key="19">
    <source>
        <dbReference type="ARBA" id="ARBA00022786"/>
    </source>
</evidence>
<dbReference type="AlphaFoldDB" id="A0A7M7LVZ6"/>
<comment type="catalytic activity">
    <reaction evidence="30">
        <text>N(6)-acetyl-L-lysyl-[protein] + H2O = L-lysyl-[protein] + acetate</text>
        <dbReference type="Rhea" id="RHEA:58108"/>
        <dbReference type="Rhea" id="RHEA-COMP:9752"/>
        <dbReference type="Rhea" id="RHEA-COMP:10731"/>
        <dbReference type="ChEBI" id="CHEBI:15377"/>
        <dbReference type="ChEBI" id="CHEBI:29969"/>
        <dbReference type="ChEBI" id="CHEBI:30089"/>
        <dbReference type="ChEBI" id="CHEBI:61930"/>
    </reaction>
    <physiologicalReaction direction="left-to-right" evidence="30">
        <dbReference type="Rhea" id="RHEA:58109"/>
    </physiologicalReaction>
</comment>
<evidence type="ECO:0000256" key="8">
    <source>
        <dbReference type="ARBA" id="ARBA00004906"/>
    </source>
</evidence>
<evidence type="ECO:0000256" key="18">
    <source>
        <dbReference type="ARBA" id="ARBA00022771"/>
    </source>
</evidence>
<dbReference type="PANTHER" id="PTHR10625">
    <property type="entry name" value="HISTONE DEACETYLASE HDAC1-RELATED"/>
    <property type="match status" value="1"/>
</dbReference>
<keyword evidence="16" id="KW-0479">Metal-binding</keyword>
<evidence type="ECO:0000256" key="28">
    <source>
        <dbReference type="ARBA" id="ARBA00023242"/>
    </source>
</evidence>
<dbReference type="RefSeq" id="XP_011670202.2">
    <property type="nucleotide sequence ID" value="XM_011671900.2"/>
</dbReference>
<evidence type="ECO:0000256" key="4">
    <source>
        <dbReference type="ARBA" id="ARBA00004279"/>
    </source>
</evidence>
<evidence type="ECO:0000256" key="2">
    <source>
        <dbReference type="ARBA" id="ARBA00004120"/>
    </source>
</evidence>
<evidence type="ECO:0000256" key="11">
    <source>
        <dbReference type="ARBA" id="ARBA00022481"/>
    </source>
</evidence>
<reference evidence="38" key="1">
    <citation type="submission" date="2015-02" db="EMBL/GenBank/DDBJ databases">
        <title>Genome sequencing for Strongylocentrotus purpuratus.</title>
        <authorList>
            <person name="Murali S."/>
            <person name="Liu Y."/>
            <person name="Vee V."/>
            <person name="English A."/>
            <person name="Wang M."/>
            <person name="Skinner E."/>
            <person name="Han Y."/>
            <person name="Muzny D.M."/>
            <person name="Worley K.C."/>
            <person name="Gibbs R.A."/>
        </authorList>
    </citation>
    <scope>NUCLEOTIDE SEQUENCE</scope>
</reference>
<dbReference type="Pfam" id="PF00850">
    <property type="entry name" value="Hist_deacetyl"/>
    <property type="match status" value="2"/>
</dbReference>